<dbReference type="GO" id="GO:0003735">
    <property type="term" value="F:structural constituent of ribosome"/>
    <property type="evidence" value="ECO:0007669"/>
    <property type="project" value="InterPro"/>
</dbReference>
<keyword evidence="1" id="KW-0689">Ribosomal protein</keyword>
<evidence type="ECO:0000256" key="3">
    <source>
        <dbReference type="SAM" id="MobiDB-lite"/>
    </source>
</evidence>
<accession>A0A7J7FNG8</accession>
<evidence type="ECO:0000256" key="1">
    <source>
        <dbReference type="ARBA" id="ARBA00022980"/>
    </source>
</evidence>
<feature type="compositionally biased region" description="Basic and acidic residues" evidence="3">
    <location>
        <begin position="116"/>
        <end position="133"/>
    </location>
</feature>
<dbReference type="SUPFAM" id="SSF52313">
    <property type="entry name" value="Ribosomal protein S2"/>
    <property type="match status" value="1"/>
</dbReference>
<dbReference type="Proteomes" id="UP000551758">
    <property type="component" value="Unassembled WGS sequence"/>
</dbReference>
<keyword evidence="2" id="KW-0687">Ribonucleoprotein</keyword>
<evidence type="ECO:0000256" key="2">
    <source>
        <dbReference type="ARBA" id="ARBA00023274"/>
    </source>
</evidence>
<reference evidence="5 6" key="1">
    <citation type="journal article" date="2020" name="Mol. Biol. Evol.">
        <title>Interspecific Gene Flow and the Evolution of Specialization in Black and White Rhinoceros.</title>
        <authorList>
            <person name="Moodley Y."/>
            <person name="Westbury M.V."/>
            <person name="Russo I.M."/>
            <person name="Gopalakrishnan S."/>
            <person name="Rakotoarivelo A."/>
            <person name="Olsen R.A."/>
            <person name="Prost S."/>
            <person name="Tunstall T."/>
            <person name="Ryder O.A."/>
            <person name="Dalen L."/>
            <person name="Bruford M.W."/>
        </authorList>
    </citation>
    <scope>NUCLEOTIDE SEQUENCE [LARGE SCALE GENOMIC DNA]</scope>
    <source>
        <strain evidence="5">SBR-YM</strain>
        <tissue evidence="5">Skin</tissue>
    </source>
</reference>
<dbReference type="GO" id="GO:0015935">
    <property type="term" value="C:small ribosomal subunit"/>
    <property type="evidence" value="ECO:0007669"/>
    <property type="project" value="InterPro"/>
</dbReference>
<evidence type="ECO:0000259" key="4">
    <source>
        <dbReference type="Pfam" id="PF16122"/>
    </source>
</evidence>
<dbReference type="GO" id="GO:0006412">
    <property type="term" value="P:translation"/>
    <property type="evidence" value="ECO:0007669"/>
    <property type="project" value="InterPro"/>
</dbReference>
<sequence length="179" mass="20109">MSRALDVLQMKEEDILKFLAARTPLAGTNFDFQMEQYIYKRKSDSIYMINLKRTWENSAGSMQPSGNCDFWRLLIPGLTTSLSQKCLILTHPPLLCVTQTLLCTLRTLLSHATTRELAQHRSPEETEKEEQASAEKAVTTEEFQCGCVAKAPDLTTTQPEVAGWSEAVQLLCAYSAIPY</sequence>
<organism evidence="5 6">
    <name type="scientific">Diceros bicornis minor</name>
    <name type="common">South-central black rhinoceros</name>
    <dbReference type="NCBI Taxonomy" id="77932"/>
    <lineage>
        <taxon>Eukaryota</taxon>
        <taxon>Metazoa</taxon>
        <taxon>Chordata</taxon>
        <taxon>Craniata</taxon>
        <taxon>Vertebrata</taxon>
        <taxon>Euteleostomi</taxon>
        <taxon>Mammalia</taxon>
        <taxon>Eutheria</taxon>
        <taxon>Laurasiatheria</taxon>
        <taxon>Perissodactyla</taxon>
        <taxon>Rhinocerotidae</taxon>
        <taxon>Diceros</taxon>
    </lineage>
</organism>
<gene>
    <name evidence="5" type="ORF">HPG69_016659</name>
</gene>
<name>A0A7J7FNG8_DICBM</name>
<evidence type="ECO:0000313" key="6">
    <source>
        <dbReference type="Proteomes" id="UP000551758"/>
    </source>
</evidence>
<proteinExistence type="predicted"/>
<dbReference type="Gene3D" id="3.40.50.10490">
    <property type="entry name" value="Glucose-6-phosphate isomerase like protein, domain 1"/>
    <property type="match status" value="1"/>
</dbReference>
<dbReference type="AlphaFoldDB" id="A0A7J7FNG8"/>
<dbReference type="Pfam" id="PF16122">
    <property type="entry name" value="40S_SA_C"/>
    <property type="match status" value="1"/>
</dbReference>
<comment type="caution">
    <text evidence="5">The sequence shown here is derived from an EMBL/GenBank/DDBJ whole genome shotgun (WGS) entry which is preliminary data.</text>
</comment>
<keyword evidence="6" id="KW-1185">Reference proteome</keyword>
<dbReference type="InterPro" id="IPR005707">
    <property type="entry name" value="Ribosomal_uS2_euk/arc"/>
</dbReference>
<feature type="region of interest" description="Disordered" evidence="3">
    <location>
        <begin position="116"/>
        <end position="137"/>
    </location>
</feature>
<dbReference type="InterPro" id="IPR032281">
    <property type="entry name" value="Ribosomal_uS2_C"/>
</dbReference>
<dbReference type="InterPro" id="IPR023591">
    <property type="entry name" value="Ribosomal_uS2_flav_dom_sf"/>
</dbReference>
<feature type="domain" description="Small ribosomal subunit protein uS2 C-terminal" evidence="4">
    <location>
        <begin position="121"/>
        <end position="168"/>
    </location>
</feature>
<dbReference type="PANTHER" id="PTHR11489">
    <property type="entry name" value="40S RIBOSOMAL PROTEIN SA"/>
    <property type="match status" value="1"/>
</dbReference>
<dbReference type="EMBL" id="JACDTQ010000021">
    <property type="protein sequence ID" value="KAF5929602.1"/>
    <property type="molecule type" value="Genomic_DNA"/>
</dbReference>
<protein>
    <recommendedName>
        <fullName evidence="4">Small ribosomal subunit protein uS2 C-terminal domain-containing protein</fullName>
    </recommendedName>
</protein>
<evidence type="ECO:0000313" key="5">
    <source>
        <dbReference type="EMBL" id="KAF5929602.1"/>
    </source>
</evidence>